<feature type="compositionally biased region" description="Basic and acidic residues" evidence="2">
    <location>
        <begin position="1"/>
        <end position="11"/>
    </location>
</feature>
<gene>
    <name evidence="4" type="ORF">RchiOBHm_Chr7g0188751</name>
</gene>
<organism evidence="4 5">
    <name type="scientific">Rosa chinensis</name>
    <name type="common">China rose</name>
    <dbReference type="NCBI Taxonomy" id="74649"/>
    <lineage>
        <taxon>Eukaryota</taxon>
        <taxon>Viridiplantae</taxon>
        <taxon>Streptophyta</taxon>
        <taxon>Embryophyta</taxon>
        <taxon>Tracheophyta</taxon>
        <taxon>Spermatophyta</taxon>
        <taxon>Magnoliopsida</taxon>
        <taxon>eudicotyledons</taxon>
        <taxon>Gunneridae</taxon>
        <taxon>Pentapetalae</taxon>
        <taxon>rosids</taxon>
        <taxon>fabids</taxon>
        <taxon>Rosales</taxon>
        <taxon>Rosaceae</taxon>
        <taxon>Rosoideae</taxon>
        <taxon>Rosoideae incertae sedis</taxon>
        <taxon>Rosa</taxon>
    </lineage>
</organism>
<evidence type="ECO:0000256" key="1">
    <source>
        <dbReference type="SAM" id="Coils"/>
    </source>
</evidence>
<evidence type="ECO:0000259" key="3">
    <source>
        <dbReference type="PROSITE" id="PS50090"/>
    </source>
</evidence>
<evidence type="ECO:0000313" key="5">
    <source>
        <dbReference type="Proteomes" id="UP000238479"/>
    </source>
</evidence>
<keyword evidence="1" id="KW-0175">Coiled coil</keyword>
<comment type="caution">
    <text evidence="4">The sequence shown here is derived from an EMBL/GenBank/DDBJ whole genome shotgun (WGS) entry which is preliminary data.</text>
</comment>
<dbReference type="STRING" id="74649.A0A2P6P4M1"/>
<keyword evidence="5" id="KW-1185">Reference proteome</keyword>
<name>A0A2P6P4M1_ROSCH</name>
<reference evidence="4 5" key="1">
    <citation type="journal article" date="2018" name="Nat. Genet.">
        <title>The Rosa genome provides new insights in the design of modern roses.</title>
        <authorList>
            <person name="Bendahmane M."/>
        </authorList>
    </citation>
    <scope>NUCLEOTIDE SEQUENCE [LARGE SCALE GENOMIC DNA]</scope>
    <source>
        <strain evidence="5">cv. Old Blush</strain>
    </source>
</reference>
<dbReference type="Pfam" id="PF13837">
    <property type="entry name" value="Myb_DNA-bind_4"/>
    <property type="match status" value="1"/>
</dbReference>
<dbReference type="PROSITE" id="PS50090">
    <property type="entry name" value="MYB_LIKE"/>
    <property type="match status" value="1"/>
</dbReference>
<evidence type="ECO:0000313" key="4">
    <source>
        <dbReference type="EMBL" id="PRQ16856.1"/>
    </source>
</evidence>
<evidence type="ECO:0000256" key="2">
    <source>
        <dbReference type="SAM" id="MobiDB-lite"/>
    </source>
</evidence>
<proteinExistence type="predicted"/>
<feature type="compositionally biased region" description="Basic and acidic residues" evidence="2">
    <location>
        <begin position="268"/>
        <end position="284"/>
    </location>
</feature>
<dbReference type="PANTHER" id="PTHR47211">
    <property type="entry name" value="TRIHELIX TRANSCRIPTION FACTOR ASR3"/>
    <property type="match status" value="1"/>
</dbReference>
<dbReference type="OrthoDB" id="1865198at2759"/>
<dbReference type="Gramene" id="PRQ16856">
    <property type="protein sequence ID" value="PRQ16856"/>
    <property type="gene ID" value="RchiOBHm_Chr7g0188751"/>
</dbReference>
<feature type="coiled-coil region" evidence="1">
    <location>
        <begin position="293"/>
        <end position="331"/>
    </location>
</feature>
<dbReference type="PANTHER" id="PTHR47211:SF3">
    <property type="entry name" value="TRIHELIX TRANSCRIPTION FACTOR ASR3-LIKE"/>
    <property type="match status" value="1"/>
</dbReference>
<sequence length="352" mass="39833">MASDSSKHEDGGSPSDQVEKLQVPSGSSQERMKTIRHPRWTRKETLTLIEGKKVIENGIQFQKGRRSTAALGPDPVEPKWDLVSSFCKQRGVSRGPVQCRKRWSNLLVDFKKIRNWESQIKGEAESFWVMRNDLRRDKKLPGFFDRDVYNVLDGKDATAKPASPLAVLCPMPLNSIPMEDVCHVTEEAAAEEEEEEVEEEEPEKFFNSIRNDSTENDLFSDFEESGQEETTINSKKEQKVTGSPTKIFTTPVPTPGPVKGKRGLGSDTGREEKQKQRRLSRDGCEDNCSDQLIRVLEKNSKMMNAQLEAHNKNYQLDREKNKEQNNNLLAAIKNVTDALVRIADKLTSHSGD</sequence>
<dbReference type="AlphaFoldDB" id="A0A2P6P4M1"/>
<feature type="domain" description="Myb-like" evidence="3">
    <location>
        <begin position="32"/>
        <end position="107"/>
    </location>
</feature>
<dbReference type="EMBL" id="PDCK01000045">
    <property type="protein sequence ID" value="PRQ16856.1"/>
    <property type="molecule type" value="Genomic_DNA"/>
</dbReference>
<protein>
    <submittedName>
        <fullName evidence="4">Putative transcription factor MYB-HB-like family</fullName>
    </submittedName>
</protein>
<accession>A0A2P6P4M1</accession>
<dbReference type="Gene3D" id="1.10.10.60">
    <property type="entry name" value="Homeodomain-like"/>
    <property type="match status" value="1"/>
</dbReference>
<feature type="region of interest" description="Disordered" evidence="2">
    <location>
        <begin position="1"/>
        <end position="37"/>
    </location>
</feature>
<dbReference type="Proteomes" id="UP000238479">
    <property type="component" value="Chromosome 7"/>
</dbReference>
<feature type="region of interest" description="Disordered" evidence="2">
    <location>
        <begin position="222"/>
        <end position="285"/>
    </location>
</feature>
<dbReference type="InterPro" id="IPR044822">
    <property type="entry name" value="Myb_DNA-bind_4"/>
</dbReference>
<dbReference type="InterPro" id="IPR001005">
    <property type="entry name" value="SANT/Myb"/>
</dbReference>
<dbReference type="OMA" id="EKMSWST"/>